<evidence type="ECO:0000313" key="3">
    <source>
        <dbReference type="Proteomes" id="UP000436088"/>
    </source>
</evidence>
<accession>A0A6A2XB42</accession>
<feature type="signal peptide" evidence="1">
    <location>
        <begin position="1"/>
        <end position="25"/>
    </location>
</feature>
<proteinExistence type="predicted"/>
<gene>
    <name evidence="2" type="ORF">F3Y22_tig00111834pilonHSYRG00173</name>
</gene>
<reference evidence="2" key="1">
    <citation type="submission" date="2019-09" db="EMBL/GenBank/DDBJ databases">
        <title>Draft genome information of white flower Hibiscus syriacus.</title>
        <authorList>
            <person name="Kim Y.-M."/>
        </authorList>
    </citation>
    <scope>NUCLEOTIDE SEQUENCE [LARGE SCALE GENOMIC DNA]</scope>
    <source>
        <strain evidence="2">YM2019G1</strain>
    </source>
</reference>
<name>A0A6A2XB42_HIBSY</name>
<evidence type="ECO:0000313" key="2">
    <source>
        <dbReference type="EMBL" id="KAE8672811.1"/>
    </source>
</evidence>
<dbReference type="AlphaFoldDB" id="A0A6A2XB42"/>
<organism evidence="2 3">
    <name type="scientific">Hibiscus syriacus</name>
    <name type="common">Rose of Sharon</name>
    <dbReference type="NCBI Taxonomy" id="106335"/>
    <lineage>
        <taxon>Eukaryota</taxon>
        <taxon>Viridiplantae</taxon>
        <taxon>Streptophyta</taxon>
        <taxon>Embryophyta</taxon>
        <taxon>Tracheophyta</taxon>
        <taxon>Spermatophyta</taxon>
        <taxon>Magnoliopsida</taxon>
        <taxon>eudicotyledons</taxon>
        <taxon>Gunneridae</taxon>
        <taxon>Pentapetalae</taxon>
        <taxon>rosids</taxon>
        <taxon>malvids</taxon>
        <taxon>Malvales</taxon>
        <taxon>Malvaceae</taxon>
        <taxon>Malvoideae</taxon>
        <taxon>Hibiscus</taxon>
    </lineage>
</organism>
<dbReference type="PROSITE" id="PS51257">
    <property type="entry name" value="PROKAR_LIPOPROTEIN"/>
    <property type="match status" value="1"/>
</dbReference>
<sequence>MKILFATLLVGSLLLSCSVLEAAMAQPRSPSCEGKCRARCIKAAVWDRCFKTVGYAARSATVFHLGLMGTNTSALAIGTSSTTRASPSALENLKKNQTFFVSSISRSLFACLHHETCACVHGCKRK</sequence>
<feature type="chain" id="PRO_5025590594" evidence="1">
    <location>
        <begin position="26"/>
        <end position="126"/>
    </location>
</feature>
<evidence type="ECO:0000256" key="1">
    <source>
        <dbReference type="SAM" id="SignalP"/>
    </source>
</evidence>
<dbReference type="Proteomes" id="UP000436088">
    <property type="component" value="Unassembled WGS sequence"/>
</dbReference>
<dbReference type="EMBL" id="VEPZ02001441">
    <property type="protein sequence ID" value="KAE8672811.1"/>
    <property type="molecule type" value="Genomic_DNA"/>
</dbReference>
<comment type="caution">
    <text evidence="2">The sequence shown here is derived from an EMBL/GenBank/DDBJ whole genome shotgun (WGS) entry which is preliminary data.</text>
</comment>
<keyword evidence="3" id="KW-1185">Reference proteome</keyword>
<protein>
    <submittedName>
        <fullName evidence="2">Transducin family protein / WD-40 repeat family protein</fullName>
    </submittedName>
</protein>
<keyword evidence="1" id="KW-0732">Signal</keyword>